<evidence type="ECO:0000313" key="10">
    <source>
        <dbReference type="Proteomes" id="UP000299102"/>
    </source>
</evidence>
<evidence type="ECO:0000259" key="8">
    <source>
        <dbReference type="Pfam" id="PF13877"/>
    </source>
</evidence>
<protein>
    <recommendedName>
        <fullName evidence="4">RNA polymerase II-associated protein 3</fullName>
    </recommendedName>
</protein>
<keyword evidence="1" id="KW-0677">Repeat</keyword>
<evidence type="ECO:0000256" key="5">
    <source>
        <dbReference type="PROSITE-ProRule" id="PRU00339"/>
    </source>
</evidence>
<dbReference type="STRING" id="151549.A0A4C1WJG1"/>
<feature type="region of interest" description="Disordered" evidence="7">
    <location>
        <begin position="231"/>
        <end position="285"/>
    </location>
</feature>
<proteinExistence type="inferred from homology"/>
<evidence type="ECO:0000256" key="6">
    <source>
        <dbReference type="SAM" id="Coils"/>
    </source>
</evidence>
<dbReference type="Gene3D" id="1.25.40.10">
    <property type="entry name" value="Tetratricopeptide repeat domain"/>
    <property type="match status" value="1"/>
</dbReference>
<evidence type="ECO:0000256" key="4">
    <source>
        <dbReference type="ARBA" id="ARBA00040133"/>
    </source>
</evidence>
<comment type="caution">
    <text evidence="9">The sequence shown here is derived from an EMBL/GenBank/DDBJ whole genome shotgun (WGS) entry which is preliminary data.</text>
</comment>
<dbReference type="AlphaFoldDB" id="A0A4C1WJG1"/>
<dbReference type="OrthoDB" id="2942533at2759"/>
<evidence type="ECO:0000256" key="1">
    <source>
        <dbReference type="ARBA" id="ARBA00022737"/>
    </source>
</evidence>
<evidence type="ECO:0000256" key="3">
    <source>
        <dbReference type="ARBA" id="ARBA00038275"/>
    </source>
</evidence>
<keyword evidence="2 5" id="KW-0802">TPR repeat</keyword>
<evidence type="ECO:0000313" key="9">
    <source>
        <dbReference type="EMBL" id="GBP51153.1"/>
    </source>
</evidence>
<dbReference type="Pfam" id="PF13414">
    <property type="entry name" value="TPR_11"/>
    <property type="match status" value="1"/>
</dbReference>
<dbReference type="SMART" id="SM00028">
    <property type="entry name" value="TPR"/>
    <property type="match status" value="3"/>
</dbReference>
<feature type="coiled-coil region" evidence="6">
    <location>
        <begin position="18"/>
        <end position="45"/>
    </location>
</feature>
<organism evidence="9 10">
    <name type="scientific">Eumeta variegata</name>
    <name type="common">Bagworm moth</name>
    <name type="synonym">Eumeta japonica</name>
    <dbReference type="NCBI Taxonomy" id="151549"/>
    <lineage>
        <taxon>Eukaryota</taxon>
        <taxon>Metazoa</taxon>
        <taxon>Ecdysozoa</taxon>
        <taxon>Arthropoda</taxon>
        <taxon>Hexapoda</taxon>
        <taxon>Insecta</taxon>
        <taxon>Pterygota</taxon>
        <taxon>Neoptera</taxon>
        <taxon>Endopterygota</taxon>
        <taxon>Lepidoptera</taxon>
        <taxon>Glossata</taxon>
        <taxon>Ditrysia</taxon>
        <taxon>Tineoidea</taxon>
        <taxon>Psychidae</taxon>
        <taxon>Oiketicinae</taxon>
        <taxon>Eumeta</taxon>
    </lineage>
</organism>
<feature type="compositionally biased region" description="Low complexity" evidence="7">
    <location>
        <begin position="233"/>
        <end position="249"/>
    </location>
</feature>
<evidence type="ECO:0000256" key="7">
    <source>
        <dbReference type="SAM" id="MobiDB-lite"/>
    </source>
</evidence>
<dbReference type="Proteomes" id="UP000299102">
    <property type="component" value="Unassembled WGS sequence"/>
</dbReference>
<feature type="region of interest" description="Disordered" evidence="7">
    <location>
        <begin position="92"/>
        <end position="121"/>
    </location>
</feature>
<accession>A0A4C1WJG1</accession>
<reference evidence="9 10" key="1">
    <citation type="journal article" date="2019" name="Commun. Biol.">
        <title>The bagworm genome reveals a unique fibroin gene that provides high tensile strength.</title>
        <authorList>
            <person name="Kono N."/>
            <person name="Nakamura H."/>
            <person name="Ohtoshi R."/>
            <person name="Tomita M."/>
            <person name="Numata K."/>
            <person name="Arakawa K."/>
        </authorList>
    </citation>
    <scope>NUCLEOTIDE SEQUENCE [LARGE SCALE GENOMIC DNA]</scope>
</reference>
<gene>
    <name evidence="9" type="primary">RPAP3</name>
    <name evidence="9" type="ORF">EVAR_33904_1</name>
</gene>
<dbReference type="InterPro" id="IPR019734">
    <property type="entry name" value="TPR_rpt"/>
</dbReference>
<dbReference type="InterPro" id="IPR025986">
    <property type="entry name" value="RPAP3-like_C"/>
</dbReference>
<name>A0A4C1WJG1_EUMVA</name>
<feature type="repeat" description="TPR" evidence="5">
    <location>
        <begin position="117"/>
        <end position="150"/>
    </location>
</feature>
<sequence>MEKAYAIQKQVRDDVNSLQSYMSDLQNWESEMKRKEAALNGQFEQDLPPVRSKIKKGKPVAPITKRDKRISSADYQAWDKFDADKACEDIDMEDVGPSSLDGKNSQGVKSEKLREEAQYEKEKGNNFVKQEKWDDAISCYNRAIELIKDDAIYYANRALCHLKKESLHLAEADCSQALKLDPTYVKALQRRAAAREKLGSLRGASADLTEVLKLEPKNTAAAKQLQAIKARMGTKGTKSKSSPVSTPTSEAKNEHPRPKIIELEDPNPAKEKPITHKPSSPLENWKNGVGEDITVIVPVKKPPHLRSKKALKPIQIKEIPLGQVEPTKPPTRMKIVTCDRGTEKTDESIIIDDNGKFGNKGDFEYDASLKLNGANSPESQKLEKDLITKENNDIKDLAKNGIGDVLKQTDAIDFSPPMSSIQFMIEWKNMKGKPEARSDYLQLIDPDKIPSIFHNALESAVLSDVLQILNDYRMKFAEKKVSAYLKGICNVKRFPALAMFMSNEDKKFLNNLLAHCKSVEGCTEEEIADLKNKFEL</sequence>
<dbReference type="SUPFAM" id="SSF48452">
    <property type="entry name" value="TPR-like"/>
    <property type="match status" value="1"/>
</dbReference>
<dbReference type="PANTHER" id="PTHR46423:SF1">
    <property type="entry name" value="RNA POLYMERASE II-ASSOCIATED PROTEIN 3"/>
    <property type="match status" value="1"/>
</dbReference>
<dbReference type="Pfam" id="PF13877">
    <property type="entry name" value="RPAP3_C"/>
    <property type="match status" value="1"/>
</dbReference>
<keyword evidence="6" id="KW-0175">Coiled coil</keyword>
<dbReference type="GO" id="GO:0101031">
    <property type="term" value="C:protein folding chaperone complex"/>
    <property type="evidence" value="ECO:0007669"/>
    <property type="project" value="TreeGrafter"/>
</dbReference>
<feature type="compositionally biased region" description="Basic and acidic residues" evidence="7">
    <location>
        <begin position="109"/>
        <end position="121"/>
    </location>
</feature>
<evidence type="ECO:0000256" key="2">
    <source>
        <dbReference type="ARBA" id="ARBA00022803"/>
    </source>
</evidence>
<dbReference type="PANTHER" id="PTHR46423">
    <property type="entry name" value="RNA POLYMERASE II-ASSOCIATED PROTEIN 3"/>
    <property type="match status" value="1"/>
</dbReference>
<dbReference type="InterPro" id="IPR011990">
    <property type="entry name" value="TPR-like_helical_dom_sf"/>
</dbReference>
<dbReference type="EMBL" id="BGZK01000575">
    <property type="protein sequence ID" value="GBP51153.1"/>
    <property type="molecule type" value="Genomic_DNA"/>
</dbReference>
<keyword evidence="10" id="KW-1185">Reference proteome</keyword>
<dbReference type="InterPro" id="IPR051966">
    <property type="entry name" value="RPAP3"/>
</dbReference>
<comment type="similarity">
    <text evidence="3">Belongs to the RPAP3 family.</text>
</comment>
<dbReference type="PROSITE" id="PS50005">
    <property type="entry name" value="TPR"/>
    <property type="match status" value="1"/>
</dbReference>
<feature type="compositionally biased region" description="Basic and acidic residues" evidence="7">
    <location>
        <begin position="251"/>
        <end position="274"/>
    </location>
</feature>
<feature type="domain" description="RNA-polymerase II-associated protein 3-like C-terminal" evidence="8">
    <location>
        <begin position="416"/>
        <end position="506"/>
    </location>
</feature>